<organism evidence="1">
    <name type="scientific">Anguilla anguilla</name>
    <name type="common">European freshwater eel</name>
    <name type="synonym">Muraena anguilla</name>
    <dbReference type="NCBI Taxonomy" id="7936"/>
    <lineage>
        <taxon>Eukaryota</taxon>
        <taxon>Metazoa</taxon>
        <taxon>Chordata</taxon>
        <taxon>Craniata</taxon>
        <taxon>Vertebrata</taxon>
        <taxon>Euteleostomi</taxon>
        <taxon>Actinopterygii</taxon>
        <taxon>Neopterygii</taxon>
        <taxon>Teleostei</taxon>
        <taxon>Anguilliformes</taxon>
        <taxon>Anguillidae</taxon>
        <taxon>Anguilla</taxon>
    </lineage>
</organism>
<name>A0A0E9PK07_ANGAN</name>
<evidence type="ECO:0000313" key="1">
    <source>
        <dbReference type="EMBL" id="JAH04405.1"/>
    </source>
</evidence>
<accession>A0A0E9PK07</accession>
<proteinExistence type="predicted"/>
<reference evidence="1" key="2">
    <citation type="journal article" date="2015" name="Fish Shellfish Immunol.">
        <title>Early steps in the European eel (Anguilla anguilla)-Vibrio vulnificus interaction in the gills: Role of the RtxA13 toxin.</title>
        <authorList>
            <person name="Callol A."/>
            <person name="Pajuelo D."/>
            <person name="Ebbesson L."/>
            <person name="Teles M."/>
            <person name="MacKenzie S."/>
            <person name="Amaro C."/>
        </authorList>
    </citation>
    <scope>NUCLEOTIDE SEQUENCE</scope>
</reference>
<reference evidence="1" key="1">
    <citation type="submission" date="2014-11" db="EMBL/GenBank/DDBJ databases">
        <authorList>
            <person name="Amaro Gonzalez C."/>
        </authorList>
    </citation>
    <scope>NUCLEOTIDE SEQUENCE</scope>
</reference>
<dbReference type="AlphaFoldDB" id="A0A0E9PK07"/>
<dbReference type="EMBL" id="GBXM01104172">
    <property type="protein sequence ID" value="JAH04405.1"/>
    <property type="molecule type" value="Transcribed_RNA"/>
</dbReference>
<sequence length="27" mass="3360">MALWQRTLYYFNTTQLLVEIQNHKMCN</sequence>
<protein>
    <submittedName>
        <fullName evidence="1">Uncharacterized protein</fullName>
    </submittedName>
</protein>